<dbReference type="GO" id="GO:0000462">
    <property type="term" value="P:maturation of SSU-rRNA from tricistronic rRNA transcript (SSU-rRNA, 5.8S rRNA, LSU-rRNA)"/>
    <property type="evidence" value="ECO:0007669"/>
    <property type="project" value="InterPro"/>
</dbReference>
<evidence type="ECO:0000256" key="3">
    <source>
        <dbReference type="ARBA" id="ARBA00021321"/>
    </source>
</evidence>
<dbReference type="GO" id="GO:0030688">
    <property type="term" value="C:preribosome, small subunit precursor"/>
    <property type="evidence" value="ECO:0007669"/>
    <property type="project" value="InterPro"/>
</dbReference>
<protein>
    <recommendedName>
        <fullName evidence="3">Ribosome biogenesis protein SLX9</fullName>
    </recommendedName>
</protein>
<accession>A0A166U1K1</accession>
<keyword evidence="4" id="KW-0539">Nucleus</keyword>
<dbReference type="Proteomes" id="UP000076532">
    <property type="component" value="Unassembled WGS sequence"/>
</dbReference>
<evidence type="ECO:0000313" key="5">
    <source>
        <dbReference type="EMBL" id="KZP31218.1"/>
    </source>
</evidence>
<evidence type="ECO:0000256" key="4">
    <source>
        <dbReference type="ARBA" id="ARBA00023242"/>
    </source>
</evidence>
<dbReference type="EMBL" id="KV417490">
    <property type="protein sequence ID" value="KZP31218.1"/>
    <property type="molecule type" value="Genomic_DNA"/>
</dbReference>
<sequence>MPKERRKRTTGHEAPVKLAKRQFAAEGGIEHVEVGALEDASGKEILQSLEVLEEPRLKKKEKLQLKREAFIDKLQSTKSPYSKTQNRRFKKKQKEQVAGGLGEIQVAIDAIDAGKLDFAEEDSNTVAVDAGQAKQKAKLGQIGEGKGQTLSKNQRKRALEMEQLRAPMILANPEFASNPFKTIRTHAQNTLVKHEKPGTAVTEA</sequence>
<dbReference type="InterPro" id="IPR028160">
    <property type="entry name" value="Slx9-like"/>
</dbReference>
<organism evidence="5 6">
    <name type="scientific">Athelia psychrophila</name>
    <dbReference type="NCBI Taxonomy" id="1759441"/>
    <lineage>
        <taxon>Eukaryota</taxon>
        <taxon>Fungi</taxon>
        <taxon>Dikarya</taxon>
        <taxon>Basidiomycota</taxon>
        <taxon>Agaricomycotina</taxon>
        <taxon>Agaricomycetes</taxon>
        <taxon>Agaricomycetidae</taxon>
        <taxon>Atheliales</taxon>
        <taxon>Atheliaceae</taxon>
        <taxon>Athelia</taxon>
    </lineage>
</organism>
<dbReference type="PANTHER" id="PTHR31109">
    <property type="entry name" value="PROTEIN FAM207A"/>
    <property type="match status" value="1"/>
</dbReference>
<reference evidence="5 6" key="1">
    <citation type="journal article" date="2016" name="Mol. Biol. Evol.">
        <title>Comparative Genomics of Early-Diverging Mushroom-Forming Fungi Provides Insights into the Origins of Lignocellulose Decay Capabilities.</title>
        <authorList>
            <person name="Nagy L.G."/>
            <person name="Riley R."/>
            <person name="Tritt A."/>
            <person name="Adam C."/>
            <person name="Daum C."/>
            <person name="Floudas D."/>
            <person name="Sun H."/>
            <person name="Yadav J.S."/>
            <person name="Pangilinan J."/>
            <person name="Larsson K.H."/>
            <person name="Matsuura K."/>
            <person name="Barry K."/>
            <person name="Labutti K."/>
            <person name="Kuo R."/>
            <person name="Ohm R.A."/>
            <person name="Bhattacharya S.S."/>
            <person name="Shirouzu T."/>
            <person name="Yoshinaga Y."/>
            <person name="Martin F.M."/>
            <person name="Grigoriev I.V."/>
            <person name="Hibbett D.S."/>
        </authorList>
    </citation>
    <scope>NUCLEOTIDE SEQUENCE [LARGE SCALE GENOMIC DNA]</scope>
    <source>
        <strain evidence="5 6">CBS 109695</strain>
    </source>
</reference>
<dbReference type="STRING" id="436010.A0A166U1K1"/>
<dbReference type="OrthoDB" id="18703at2759"/>
<name>A0A166U1K1_9AGAM</name>
<dbReference type="GO" id="GO:0005730">
    <property type="term" value="C:nucleolus"/>
    <property type="evidence" value="ECO:0007669"/>
    <property type="project" value="UniProtKB-SubCell"/>
</dbReference>
<keyword evidence="6" id="KW-1185">Reference proteome</keyword>
<evidence type="ECO:0000256" key="2">
    <source>
        <dbReference type="ARBA" id="ARBA00011022"/>
    </source>
</evidence>
<comment type="subcellular location">
    <subcellularLocation>
        <location evidence="1">Nucleus</location>
        <location evidence="1">Nucleolus</location>
    </subcellularLocation>
</comment>
<dbReference type="AlphaFoldDB" id="A0A166U1K1"/>
<comment type="similarity">
    <text evidence="2">Belongs to the SLX9 family.</text>
</comment>
<evidence type="ECO:0000313" key="6">
    <source>
        <dbReference type="Proteomes" id="UP000076532"/>
    </source>
</evidence>
<dbReference type="GO" id="GO:0030686">
    <property type="term" value="C:90S preribosome"/>
    <property type="evidence" value="ECO:0007669"/>
    <property type="project" value="InterPro"/>
</dbReference>
<dbReference type="PANTHER" id="PTHR31109:SF2">
    <property type="entry name" value="RIBOSOME BIOGENESIS PROTEIN SLX9 HOMOLOG"/>
    <property type="match status" value="1"/>
</dbReference>
<evidence type="ECO:0000256" key="1">
    <source>
        <dbReference type="ARBA" id="ARBA00004604"/>
    </source>
</evidence>
<gene>
    <name evidence="5" type="ORF">FIBSPDRAFT_44198</name>
</gene>
<proteinExistence type="inferred from homology"/>
<dbReference type="Pfam" id="PF15341">
    <property type="entry name" value="SLX9"/>
    <property type="match status" value="1"/>
</dbReference>